<comment type="caution">
    <text evidence="1">The sequence shown here is derived from an EMBL/GenBank/DDBJ whole genome shotgun (WGS) entry which is preliminary data.</text>
</comment>
<dbReference type="AlphaFoldDB" id="A0A178UTB7"/>
<protein>
    <submittedName>
        <fullName evidence="1">Uncharacterized protein</fullName>
    </submittedName>
</protein>
<proteinExistence type="predicted"/>
<dbReference type="Proteomes" id="UP000078284">
    <property type="component" value="Chromosome 5"/>
</dbReference>
<gene>
    <name evidence="1" type="ordered locus">AXX17_At5g53080</name>
</gene>
<reference evidence="2" key="1">
    <citation type="journal article" date="2016" name="Proc. Natl. Acad. Sci. U.S.A.">
        <title>Chromosome-level assembly of Arabidopsis thaliana Ler reveals the extent of translocation and inversion polymorphisms.</title>
        <authorList>
            <person name="Zapata L."/>
            <person name="Ding J."/>
            <person name="Willing E.M."/>
            <person name="Hartwig B."/>
            <person name="Bezdan D."/>
            <person name="Jiao W.B."/>
            <person name="Patel V."/>
            <person name="Velikkakam James G."/>
            <person name="Koornneef M."/>
            <person name="Ossowski S."/>
            <person name="Schneeberger K."/>
        </authorList>
    </citation>
    <scope>NUCLEOTIDE SEQUENCE [LARGE SCALE GENOMIC DNA]</scope>
    <source>
        <strain evidence="2">cv. Landsberg erecta</strain>
    </source>
</reference>
<dbReference type="EMBL" id="LUHQ01000005">
    <property type="protein sequence ID" value="OAO96404.1"/>
    <property type="molecule type" value="Genomic_DNA"/>
</dbReference>
<accession>A0A178UTB7</accession>
<name>A0A178UTB7_ARATH</name>
<evidence type="ECO:0000313" key="1">
    <source>
        <dbReference type="EMBL" id="OAO96404.1"/>
    </source>
</evidence>
<sequence length="101" mass="10966">MGASSSKRPFLSIIPGGPEDVVYHGDAIPDGTVNFNNVEYIARVGWVFGLLMLRKCLSGILKLVSLQILVPVSPLRLIPVTFRITVMGSASFLLLCGFNFL</sequence>
<organism evidence="1 2">
    <name type="scientific">Arabidopsis thaliana</name>
    <name type="common">Mouse-ear cress</name>
    <dbReference type="NCBI Taxonomy" id="3702"/>
    <lineage>
        <taxon>Eukaryota</taxon>
        <taxon>Viridiplantae</taxon>
        <taxon>Streptophyta</taxon>
        <taxon>Embryophyta</taxon>
        <taxon>Tracheophyta</taxon>
        <taxon>Spermatophyta</taxon>
        <taxon>Magnoliopsida</taxon>
        <taxon>eudicotyledons</taxon>
        <taxon>Gunneridae</taxon>
        <taxon>Pentapetalae</taxon>
        <taxon>rosids</taxon>
        <taxon>malvids</taxon>
        <taxon>Brassicales</taxon>
        <taxon>Brassicaceae</taxon>
        <taxon>Camelineae</taxon>
        <taxon>Arabidopsis</taxon>
    </lineage>
</organism>
<evidence type="ECO:0000313" key="2">
    <source>
        <dbReference type="Proteomes" id="UP000078284"/>
    </source>
</evidence>